<accession>A0A318U442</accession>
<evidence type="ECO:0000313" key="2">
    <source>
        <dbReference type="Proteomes" id="UP000247727"/>
    </source>
</evidence>
<protein>
    <submittedName>
        <fullName evidence="1">Uncharacterized protein</fullName>
    </submittedName>
</protein>
<proteinExistence type="predicted"/>
<organism evidence="1 2">
    <name type="scientific">Rhodobacter viridis</name>
    <dbReference type="NCBI Taxonomy" id="1054202"/>
    <lineage>
        <taxon>Bacteria</taxon>
        <taxon>Pseudomonadati</taxon>
        <taxon>Pseudomonadota</taxon>
        <taxon>Alphaproteobacteria</taxon>
        <taxon>Rhodobacterales</taxon>
        <taxon>Rhodobacter group</taxon>
        <taxon>Rhodobacter</taxon>
    </lineage>
</organism>
<name>A0A318U442_9RHOB</name>
<dbReference type="AlphaFoldDB" id="A0A318U442"/>
<comment type="caution">
    <text evidence="1">The sequence shown here is derived from an EMBL/GenBank/DDBJ whole genome shotgun (WGS) entry which is preliminary data.</text>
</comment>
<reference evidence="1 2" key="1">
    <citation type="submission" date="2018-06" db="EMBL/GenBank/DDBJ databases">
        <title>Genomic Encyclopedia of Type Strains, Phase III (KMG-III): the genomes of soil and plant-associated and newly described type strains.</title>
        <authorList>
            <person name="Whitman W."/>
        </authorList>
    </citation>
    <scope>NUCLEOTIDE SEQUENCE [LARGE SCALE GENOMIC DNA]</scope>
    <source>
        <strain evidence="1 2">JA737</strain>
    </source>
</reference>
<evidence type="ECO:0000313" key="1">
    <source>
        <dbReference type="EMBL" id="PYF13270.1"/>
    </source>
</evidence>
<dbReference type="EMBL" id="QJTK01000001">
    <property type="protein sequence ID" value="PYF13270.1"/>
    <property type="molecule type" value="Genomic_DNA"/>
</dbReference>
<dbReference type="OrthoDB" id="7866589at2"/>
<sequence>MSEPQDQVQAALTAVQTALNALESLLQGAFTAMHASRAGTDHVRAHRPGRASKIEADPELRAFITERIAAMTFAEVVEAVRHQFPPDRQTSVSALHRWWHRIGKHLPGSHL</sequence>
<keyword evidence="2" id="KW-1185">Reference proteome</keyword>
<gene>
    <name evidence="1" type="ORF">C8J30_101659</name>
</gene>
<dbReference type="Proteomes" id="UP000247727">
    <property type="component" value="Unassembled WGS sequence"/>
</dbReference>